<keyword evidence="5" id="KW-0325">Glycoprotein</keyword>
<evidence type="ECO:0000256" key="5">
    <source>
        <dbReference type="ARBA" id="ARBA00023180"/>
    </source>
</evidence>
<keyword evidence="2" id="KW-0147">Chitin-binding</keyword>
<feature type="domain" description="Chitin-binding type-2" evidence="8">
    <location>
        <begin position="429"/>
        <end position="487"/>
    </location>
</feature>
<dbReference type="InterPro" id="IPR017853">
    <property type="entry name" value="GH"/>
</dbReference>
<evidence type="ECO:0000313" key="11">
    <source>
        <dbReference type="Proteomes" id="UP000186922"/>
    </source>
</evidence>
<sequence length="500" mass="54500">MGSWAAAPLLYVLAVALCVVSAILAAPSSANSADVLITTELKLVTPHVGCYVFSESLGQTSTGAFKIQDIQPDMCTYIVYGFATIQANELQITPKDEENLFNLNALKVKNPELHLFLALDAGNQAVASQISQNLAGPTNQNRQDFVTTIVEKLRVWSVDGIAVHLESLDFPTANPTSLLLKDIRTRFEQEAAFSKVPRLVLLVKVGNNVKASIIDPRILANASDIVQVRAFDYHTPEYDPAVTDSTSPLYKSPASLLSNPHAGTIETTFSEWEFYGVPKTKLVLGVALYGRAWTLQHPLRYEAGAPAMGPSTFVGRYLSSPGRLAYHDICQLLSSRNLTRVFDSYAMAPYAHGNQTKMWVSYDDTESVRIKSRWVMEKGYGGVVFWDISLDDFNATCSDGAFPLVKAARSTLAPSADVLQAVENRVCNREFCMKKGGGVFALGTCNNTYCSCDFGGIFYKFNCGPTTIFDPLTLACNFESAVKGCTKSESASQKKSSSTL</sequence>
<keyword evidence="4" id="KW-0378">Hydrolase</keyword>
<dbReference type="AlphaFoldDB" id="A0A1D1VPF7"/>
<evidence type="ECO:0000259" key="8">
    <source>
        <dbReference type="PROSITE" id="PS50940"/>
    </source>
</evidence>
<feature type="chain" id="PRO_5008898687" evidence="7">
    <location>
        <begin position="26"/>
        <end position="500"/>
    </location>
</feature>
<evidence type="ECO:0000256" key="6">
    <source>
        <dbReference type="ARBA" id="ARBA00023295"/>
    </source>
</evidence>
<comment type="similarity">
    <text evidence="1">Belongs to the glycosyl hydrolase 18 family. Chitinase class II subfamily.</text>
</comment>
<dbReference type="GO" id="GO:0004568">
    <property type="term" value="F:chitinase activity"/>
    <property type="evidence" value="ECO:0007669"/>
    <property type="project" value="TreeGrafter"/>
</dbReference>
<evidence type="ECO:0000256" key="3">
    <source>
        <dbReference type="ARBA" id="ARBA00022729"/>
    </source>
</evidence>
<dbReference type="Proteomes" id="UP000186922">
    <property type="component" value="Unassembled WGS sequence"/>
</dbReference>
<dbReference type="Pfam" id="PF01607">
    <property type="entry name" value="CBM_14"/>
    <property type="match status" value="1"/>
</dbReference>
<proteinExistence type="inferred from homology"/>
<dbReference type="SUPFAM" id="SSF54556">
    <property type="entry name" value="Chitinase insertion domain"/>
    <property type="match status" value="1"/>
</dbReference>
<dbReference type="InterPro" id="IPR011583">
    <property type="entry name" value="Chitinase_II/V-like_cat"/>
</dbReference>
<dbReference type="SMART" id="SM00494">
    <property type="entry name" value="ChtBD2"/>
    <property type="match status" value="1"/>
</dbReference>
<comment type="caution">
    <text evidence="10">The sequence shown here is derived from an EMBL/GenBank/DDBJ whole genome shotgun (WGS) entry which is preliminary data.</text>
</comment>
<dbReference type="GO" id="GO:0005975">
    <property type="term" value="P:carbohydrate metabolic process"/>
    <property type="evidence" value="ECO:0007669"/>
    <property type="project" value="InterPro"/>
</dbReference>
<dbReference type="PROSITE" id="PS50940">
    <property type="entry name" value="CHIT_BIND_II"/>
    <property type="match status" value="1"/>
</dbReference>
<dbReference type="GO" id="GO:0005576">
    <property type="term" value="C:extracellular region"/>
    <property type="evidence" value="ECO:0007669"/>
    <property type="project" value="InterPro"/>
</dbReference>
<keyword evidence="6" id="KW-0326">Glycosidase</keyword>
<keyword evidence="11" id="KW-1185">Reference proteome</keyword>
<dbReference type="SUPFAM" id="SSF51445">
    <property type="entry name" value="(Trans)glycosidases"/>
    <property type="match status" value="1"/>
</dbReference>
<dbReference type="GO" id="GO:0006032">
    <property type="term" value="P:chitin catabolic process"/>
    <property type="evidence" value="ECO:0007669"/>
    <property type="project" value="TreeGrafter"/>
</dbReference>
<dbReference type="SUPFAM" id="SSF57625">
    <property type="entry name" value="Invertebrate chitin-binding proteins"/>
    <property type="match status" value="1"/>
</dbReference>
<keyword evidence="3 7" id="KW-0732">Signal</keyword>
<evidence type="ECO:0000313" key="10">
    <source>
        <dbReference type="EMBL" id="GAV02716.1"/>
    </source>
</evidence>
<dbReference type="OrthoDB" id="76388at2759"/>
<evidence type="ECO:0000259" key="9">
    <source>
        <dbReference type="PROSITE" id="PS51910"/>
    </source>
</evidence>
<feature type="signal peptide" evidence="7">
    <location>
        <begin position="1"/>
        <end position="25"/>
    </location>
</feature>
<gene>
    <name evidence="10" type="primary">RvY_13246-1</name>
    <name evidence="10" type="synonym">RvY_13246.1</name>
    <name evidence="10" type="ORF">RvY_13246</name>
</gene>
<dbReference type="InterPro" id="IPR029070">
    <property type="entry name" value="Chitinase_insertion_sf"/>
</dbReference>
<dbReference type="STRING" id="947166.A0A1D1VPF7"/>
<dbReference type="PANTHER" id="PTHR11177">
    <property type="entry name" value="CHITINASE"/>
    <property type="match status" value="1"/>
</dbReference>
<dbReference type="InterPro" id="IPR001223">
    <property type="entry name" value="Glyco_hydro18_cat"/>
</dbReference>
<accession>A0A1D1VPF7</accession>
<organism evidence="10 11">
    <name type="scientific">Ramazzottius varieornatus</name>
    <name type="common">Water bear</name>
    <name type="synonym">Tardigrade</name>
    <dbReference type="NCBI Taxonomy" id="947166"/>
    <lineage>
        <taxon>Eukaryota</taxon>
        <taxon>Metazoa</taxon>
        <taxon>Ecdysozoa</taxon>
        <taxon>Tardigrada</taxon>
        <taxon>Eutardigrada</taxon>
        <taxon>Parachela</taxon>
        <taxon>Hypsibioidea</taxon>
        <taxon>Ramazzottiidae</taxon>
        <taxon>Ramazzottius</taxon>
    </lineage>
</organism>
<feature type="domain" description="GH18" evidence="9">
    <location>
        <begin position="46"/>
        <end position="415"/>
    </location>
</feature>
<name>A0A1D1VPF7_RAMVA</name>
<dbReference type="Pfam" id="PF00704">
    <property type="entry name" value="Glyco_hydro_18"/>
    <property type="match status" value="1"/>
</dbReference>
<dbReference type="Gene3D" id="3.10.50.10">
    <property type="match status" value="1"/>
</dbReference>
<dbReference type="Gene3D" id="3.20.20.80">
    <property type="entry name" value="Glycosidases"/>
    <property type="match status" value="1"/>
</dbReference>
<dbReference type="PROSITE" id="PS51910">
    <property type="entry name" value="GH18_2"/>
    <property type="match status" value="1"/>
</dbReference>
<evidence type="ECO:0000256" key="1">
    <source>
        <dbReference type="ARBA" id="ARBA00009121"/>
    </source>
</evidence>
<dbReference type="EMBL" id="BDGG01000008">
    <property type="protein sequence ID" value="GAV02716.1"/>
    <property type="molecule type" value="Genomic_DNA"/>
</dbReference>
<evidence type="ECO:0000256" key="7">
    <source>
        <dbReference type="SAM" id="SignalP"/>
    </source>
</evidence>
<evidence type="ECO:0000256" key="4">
    <source>
        <dbReference type="ARBA" id="ARBA00022801"/>
    </source>
</evidence>
<dbReference type="FunFam" id="3.10.50.10:FF:000003">
    <property type="entry name" value="Class V chitinase CHIT5b"/>
    <property type="match status" value="1"/>
</dbReference>
<dbReference type="InterPro" id="IPR036508">
    <property type="entry name" value="Chitin-bd_dom_sf"/>
</dbReference>
<dbReference type="InterPro" id="IPR002557">
    <property type="entry name" value="Chitin-bd_dom"/>
</dbReference>
<evidence type="ECO:0000256" key="2">
    <source>
        <dbReference type="ARBA" id="ARBA00022669"/>
    </source>
</evidence>
<dbReference type="GO" id="GO:0008061">
    <property type="term" value="F:chitin binding"/>
    <property type="evidence" value="ECO:0007669"/>
    <property type="project" value="UniProtKB-KW"/>
</dbReference>
<dbReference type="SMART" id="SM00636">
    <property type="entry name" value="Glyco_18"/>
    <property type="match status" value="1"/>
</dbReference>
<reference evidence="10 11" key="1">
    <citation type="journal article" date="2016" name="Nat. Commun.">
        <title>Extremotolerant tardigrade genome and improved radiotolerance of human cultured cells by tardigrade-unique protein.</title>
        <authorList>
            <person name="Hashimoto T."/>
            <person name="Horikawa D.D."/>
            <person name="Saito Y."/>
            <person name="Kuwahara H."/>
            <person name="Kozuka-Hata H."/>
            <person name="Shin-I T."/>
            <person name="Minakuchi Y."/>
            <person name="Ohishi K."/>
            <person name="Motoyama A."/>
            <person name="Aizu T."/>
            <person name="Enomoto A."/>
            <person name="Kondo K."/>
            <person name="Tanaka S."/>
            <person name="Hara Y."/>
            <person name="Koshikawa S."/>
            <person name="Sagara H."/>
            <person name="Miura T."/>
            <person name="Yokobori S."/>
            <person name="Miyagawa K."/>
            <person name="Suzuki Y."/>
            <person name="Kubo T."/>
            <person name="Oyama M."/>
            <person name="Kohara Y."/>
            <person name="Fujiyama A."/>
            <person name="Arakawa K."/>
            <person name="Katayama T."/>
            <person name="Toyoda A."/>
            <person name="Kunieda T."/>
        </authorList>
    </citation>
    <scope>NUCLEOTIDE SEQUENCE [LARGE SCALE GENOMIC DNA]</scope>
    <source>
        <strain evidence="10 11">YOKOZUNA-1</strain>
    </source>
</reference>
<dbReference type="PANTHER" id="PTHR11177:SF317">
    <property type="entry name" value="CHITINASE 12-RELATED"/>
    <property type="match status" value="1"/>
</dbReference>
<dbReference type="InterPro" id="IPR050314">
    <property type="entry name" value="Glycosyl_Hydrlase_18"/>
</dbReference>
<protein>
    <submittedName>
        <fullName evidence="10">Uncharacterized protein</fullName>
    </submittedName>
</protein>